<evidence type="ECO:0000256" key="2">
    <source>
        <dbReference type="ARBA" id="ARBA00007432"/>
    </source>
</evidence>
<keyword evidence="6" id="KW-0325">Glycoprotein</keyword>
<evidence type="ECO:0000256" key="11">
    <source>
        <dbReference type="ARBA" id="ARBA00081040"/>
    </source>
</evidence>
<dbReference type="PANTHER" id="PTHR21353:SF7">
    <property type="entry name" value="CARDIOTROPHIN-LIKE CYTOKINE FACTOR 1"/>
    <property type="match status" value="1"/>
</dbReference>
<organism evidence="13 14">
    <name type="scientific">Galemys pyrenaicus</name>
    <name type="common">Iberian desman</name>
    <name type="synonym">Pyrenean desman</name>
    <dbReference type="NCBI Taxonomy" id="202257"/>
    <lineage>
        <taxon>Eukaryota</taxon>
        <taxon>Metazoa</taxon>
        <taxon>Chordata</taxon>
        <taxon>Craniata</taxon>
        <taxon>Vertebrata</taxon>
        <taxon>Euteleostomi</taxon>
        <taxon>Mammalia</taxon>
        <taxon>Eutheria</taxon>
        <taxon>Laurasiatheria</taxon>
        <taxon>Eulipotyphla</taxon>
        <taxon>Talpidae</taxon>
        <taxon>Galemys</taxon>
    </lineage>
</organism>
<feature type="region of interest" description="Disordered" evidence="12">
    <location>
        <begin position="1"/>
        <end position="174"/>
    </location>
</feature>
<comment type="similarity">
    <text evidence="2">Belongs to the IL-6 superfamily.</text>
</comment>
<feature type="compositionally biased region" description="Low complexity" evidence="12">
    <location>
        <begin position="129"/>
        <end position="140"/>
    </location>
</feature>
<dbReference type="PANTHER" id="PTHR21353">
    <property type="match status" value="1"/>
</dbReference>
<dbReference type="Gene3D" id="1.20.1250.10">
    <property type="match status" value="1"/>
</dbReference>
<evidence type="ECO:0000256" key="7">
    <source>
        <dbReference type="ARBA" id="ARBA00058915"/>
    </source>
</evidence>
<comment type="caution">
    <text evidence="13">The sequence shown here is derived from an EMBL/GenBank/DDBJ whole genome shotgun (WGS) entry which is preliminary data.</text>
</comment>
<proteinExistence type="inferred from homology"/>
<dbReference type="GO" id="GO:0005615">
    <property type="term" value="C:extracellular space"/>
    <property type="evidence" value="ECO:0007669"/>
    <property type="project" value="UniProtKB-KW"/>
</dbReference>
<dbReference type="Proteomes" id="UP000700334">
    <property type="component" value="Unassembled WGS sequence"/>
</dbReference>
<keyword evidence="3" id="KW-0202">Cytokine</keyword>
<evidence type="ECO:0000256" key="6">
    <source>
        <dbReference type="ARBA" id="ARBA00023180"/>
    </source>
</evidence>
<feature type="compositionally biased region" description="Gly residues" evidence="12">
    <location>
        <begin position="104"/>
        <end position="128"/>
    </location>
</feature>
<dbReference type="GO" id="GO:0005125">
    <property type="term" value="F:cytokine activity"/>
    <property type="evidence" value="ECO:0007669"/>
    <property type="project" value="UniProtKB-KW"/>
</dbReference>
<comment type="subunit">
    <text evidence="8">Forms a heteromeric complex with cardiotrophin-like cytokine CRLF1/CLF-1; the CRLF1-CLCF1 complex is a ligand for the ciliary neurotrophic factor receptor/CNTFR. The CRLF1-CLCF1 heterodimer binds SORL1 (via N-terminal ectodomain); within this complex, the interaction is mediated predominantly by the CRLF1 moiety. The tripartite signaling complex formed by CRLF1, CLCF1 and CNTFR also binds SORL1.</text>
</comment>
<evidence type="ECO:0000256" key="10">
    <source>
        <dbReference type="ARBA" id="ARBA00079727"/>
    </source>
</evidence>
<feature type="compositionally biased region" description="Basic residues" evidence="12">
    <location>
        <begin position="7"/>
        <end position="20"/>
    </location>
</feature>
<name>A0A8J6DWS8_GALPY</name>
<dbReference type="EMBL" id="JAGFMF010011432">
    <property type="protein sequence ID" value="KAG8522695.1"/>
    <property type="molecule type" value="Genomic_DNA"/>
</dbReference>
<dbReference type="InterPro" id="IPR010681">
    <property type="entry name" value="PRF/CT"/>
</dbReference>
<keyword evidence="14" id="KW-1185">Reference proteome</keyword>
<evidence type="ECO:0000256" key="12">
    <source>
        <dbReference type="SAM" id="MobiDB-lite"/>
    </source>
</evidence>
<sequence length="550" mass="58369">MDLRAGRSPRRARPPPRRQARSGSRAAREPGRAGREPSCPRPGSAGALERGRGRGRGIPGVRAPAGGGRTRREPGPPADLGGATWSPARRRPDARAPSPRPPGGSAGRGRGPGGRAGGGRRAGGGEAGTSGRAALARPPGGAAGRRRRAREGGGRAARAGPGRTGRAAGLPAAGPAAGDSWGMLACLCTVLWHLPAVPALNRTGDPGPGPSIQKTYDLTRYLEHQLHSLAGAYVSTGRWGLCEYRAAGAYVSTGRRGPILTVAVELCCLLAPLLGSALSRSTLLRSRLAPRSSSSLPRRVPSQDPPARASASFPVPLRVFSFRASAGRLAAPLLQWPPPRQRQPRRDVGRSLARTPASARPWLAAARARVSRGGALPRPITLSFPQLNYLGPPFNEPDFNPPRLGAETLPRATVNLDVWRSLNDKLRLTQNYEAYSHLLCYLRGLNRQAATAELRRSLGHFCTSLQGLLGSIAGVMAALGYPLPQPGPGAEPAWAPGPAHSDFLQKMDDFWLLKELQTWLWRSAKDFNRLKKKMQPPAAAVTLHLEAHGF</sequence>
<comment type="subcellular location">
    <subcellularLocation>
        <location evidence="1">Secreted</location>
    </subcellularLocation>
</comment>
<evidence type="ECO:0000256" key="1">
    <source>
        <dbReference type="ARBA" id="ARBA00004613"/>
    </source>
</evidence>
<dbReference type="SUPFAM" id="SSF47266">
    <property type="entry name" value="4-helical cytokines"/>
    <property type="match status" value="1"/>
</dbReference>
<dbReference type="InterPro" id="IPR009079">
    <property type="entry name" value="4_helix_cytokine-like_core"/>
</dbReference>
<dbReference type="FunFam" id="1.20.1250.10:FF:000005">
    <property type="entry name" value="cardiotrophin-like cytokine factor 1"/>
    <property type="match status" value="1"/>
</dbReference>
<evidence type="ECO:0000256" key="3">
    <source>
        <dbReference type="ARBA" id="ARBA00022514"/>
    </source>
</evidence>
<feature type="region of interest" description="Disordered" evidence="12">
    <location>
        <begin position="335"/>
        <end position="354"/>
    </location>
</feature>
<dbReference type="OrthoDB" id="8956155at2759"/>
<dbReference type="GO" id="GO:0030890">
    <property type="term" value="P:positive regulation of B cell proliferation"/>
    <property type="evidence" value="ECO:0007669"/>
    <property type="project" value="TreeGrafter"/>
</dbReference>
<evidence type="ECO:0000313" key="13">
    <source>
        <dbReference type="EMBL" id="KAG8522695.1"/>
    </source>
</evidence>
<accession>A0A8J6DWS8</accession>
<evidence type="ECO:0000256" key="8">
    <source>
        <dbReference type="ARBA" id="ARBA00063092"/>
    </source>
</evidence>
<keyword evidence="4" id="KW-0964">Secreted</keyword>
<evidence type="ECO:0000256" key="4">
    <source>
        <dbReference type="ARBA" id="ARBA00022525"/>
    </source>
</evidence>
<feature type="compositionally biased region" description="Low complexity" evidence="12">
    <location>
        <begin position="156"/>
        <end position="174"/>
    </location>
</feature>
<evidence type="ECO:0000256" key="9">
    <source>
        <dbReference type="ARBA" id="ARBA00072651"/>
    </source>
</evidence>
<feature type="compositionally biased region" description="Basic and acidic residues" evidence="12">
    <location>
        <begin position="26"/>
        <end position="35"/>
    </location>
</feature>
<comment type="function">
    <text evidence="7">In complex with CRLF1, forms a heterodimeric neurotropic cytokine that plays a crucial role during neuronal development. Also stimulates B-cells. Binds to and activates the ILST/gp130 receptor.</text>
</comment>
<evidence type="ECO:0000313" key="14">
    <source>
        <dbReference type="Proteomes" id="UP000700334"/>
    </source>
</evidence>
<dbReference type="GO" id="GO:0007259">
    <property type="term" value="P:cell surface receptor signaling pathway via JAK-STAT"/>
    <property type="evidence" value="ECO:0007669"/>
    <property type="project" value="TreeGrafter"/>
</dbReference>
<dbReference type="GO" id="GO:0097059">
    <property type="term" value="C:CNTFR-CLCF1 complex"/>
    <property type="evidence" value="ECO:0007669"/>
    <property type="project" value="TreeGrafter"/>
</dbReference>
<dbReference type="GO" id="GO:0097058">
    <property type="term" value="C:CRLF-CLCF1 complex"/>
    <property type="evidence" value="ECO:0007669"/>
    <property type="project" value="TreeGrafter"/>
</dbReference>
<dbReference type="AlphaFoldDB" id="A0A8J6DWS8"/>
<gene>
    <name evidence="13" type="ORF">J0S82_014692</name>
</gene>
<reference evidence="13" key="1">
    <citation type="journal article" date="2021" name="Evol. Appl.">
        <title>The genome of the Pyrenean desman and the effects of bottlenecks and inbreeding on the genomic landscape of an endangered species.</title>
        <authorList>
            <person name="Escoda L."/>
            <person name="Castresana J."/>
        </authorList>
    </citation>
    <scope>NUCLEOTIDE SEQUENCE</scope>
    <source>
        <strain evidence="13">IBE-C5619</strain>
    </source>
</reference>
<evidence type="ECO:0000256" key="5">
    <source>
        <dbReference type="ARBA" id="ARBA00022729"/>
    </source>
</evidence>
<keyword evidence="5" id="KW-0732">Signal</keyword>
<protein>
    <recommendedName>
        <fullName evidence="9">Cardiotrophin-like cytokine factor 1</fullName>
    </recommendedName>
    <alternativeName>
        <fullName evidence="10">B-cell-stimulating factor 3</fullName>
    </alternativeName>
    <alternativeName>
        <fullName evidence="11">Novel neurotrophin-1</fullName>
    </alternativeName>
</protein>